<reference evidence="1 2" key="1">
    <citation type="submission" date="2016-06" db="EMBL/GenBank/DDBJ databases">
        <title>Not all particles are equal: the selective enrichment of particle-associated bacteria from the Mediterranean Sea.</title>
        <authorList>
            <person name="Lopez-Perez M."/>
            <person name="Kimes N.E."/>
            <person name="Haro-Moreno J.M."/>
            <person name="Rodriguez-Valera F."/>
        </authorList>
    </citation>
    <scope>NUCLEOTIDE SEQUENCE [LARGE SCALE GENOMIC DNA]</scope>
</reference>
<dbReference type="RefSeq" id="YP_009786379.1">
    <property type="nucleotide sequence ID" value="NC_047768.1"/>
</dbReference>
<keyword evidence="2" id="KW-1185">Reference proteome</keyword>
<proteinExistence type="predicted"/>
<protein>
    <recommendedName>
        <fullName evidence="3">Deoxynucleotide monophosphate kinase</fullName>
    </recommendedName>
</protein>
<evidence type="ECO:0000313" key="1">
    <source>
        <dbReference type="EMBL" id="ANS06215.1"/>
    </source>
</evidence>
<sequence>MKLLIIGHGRHGKDTVAEIMRDYHGWSFRSSSSWGAEHVIYPSVKATHSPAFLAGRDWKWFYENRHDDTISCCGRKFWFDAFKRYNEDNGGDAIAHGVLSEADIYVGMRSRHEFEAGRRLFDHVIWVDASGRLPPEDSSSMELTKEDADIVVDNNSTMRNLWYEVDALDMQLRRLMRLYGKEETCQEK</sequence>
<name>A0A1B1IY20_9CAUD</name>
<accession>A0A1B1IY20</accession>
<evidence type="ECO:0000313" key="2">
    <source>
        <dbReference type="Proteomes" id="UP000222126"/>
    </source>
</evidence>
<dbReference type="KEGG" id="vg:54976455"/>
<dbReference type="GeneID" id="54976455"/>
<dbReference type="EMBL" id="KX397280">
    <property type="protein sequence ID" value="ANS06215.1"/>
    <property type="molecule type" value="Genomic_DNA"/>
</dbReference>
<evidence type="ECO:0008006" key="3">
    <source>
        <dbReference type="Google" id="ProtNLM"/>
    </source>
</evidence>
<dbReference type="Proteomes" id="UP000222126">
    <property type="component" value="Segment"/>
</dbReference>
<organism evidence="1 2">
    <name type="scientific">Phage MedPE-SWcel-C56</name>
    <dbReference type="NCBI Taxonomy" id="1871314"/>
    <lineage>
        <taxon>Viruses</taxon>
        <taxon>Duplodnaviria</taxon>
        <taxon>Heunggongvirae</taxon>
        <taxon>Uroviricota</taxon>
        <taxon>Caudoviricetes</taxon>
        <taxon>Autographivirales</taxon>
        <taxon>Kafavirus</taxon>
        <taxon>Kafavirus SWcelC56</taxon>
    </lineage>
</organism>